<name>J1HKL7_9ACTO</name>
<evidence type="ECO:0000313" key="8">
    <source>
        <dbReference type="EMBL" id="EJF46103.1"/>
    </source>
</evidence>
<dbReference type="Proteomes" id="UP000002941">
    <property type="component" value="Unassembled WGS sequence"/>
</dbReference>
<protein>
    <submittedName>
        <fullName evidence="8">Proteasome ATPase</fullName>
        <ecNumber evidence="8">3.6.4.8</ecNumber>
    </submittedName>
</protein>
<dbReference type="InterPro" id="IPR050168">
    <property type="entry name" value="AAA_ATPase_domain"/>
</dbReference>
<dbReference type="SMART" id="SM00382">
    <property type="entry name" value="AAA"/>
    <property type="match status" value="1"/>
</dbReference>
<evidence type="ECO:0000256" key="4">
    <source>
        <dbReference type="RuleBase" id="RU003651"/>
    </source>
</evidence>
<organism evidence="8 9">
    <name type="scientific">Actinomyces massiliensis F0489</name>
    <dbReference type="NCBI Taxonomy" id="1125718"/>
    <lineage>
        <taxon>Bacteria</taxon>
        <taxon>Bacillati</taxon>
        <taxon>Actinomycetota</taxon>
        <taxon>Actinomycetes</taxon>
        <taxon>Actinomycetales</taxon>
        <taxon>Actinomycetaceae</taxon>
        <taxon>Actinomyces</taxon>
    </lineage>
</organism>
<keyword evidence="1 4" id="KW-0547">Nucleotide-binding</keyword>
<dbReference type="InterPro" id="IPR003959">
    <property type="entry name" value="ATPase_AAA_core"/>
</dbReference>
<dbReference type="Gene3D" id="3.40.50.300">
    <property type="entry name" value="P-loop containing nucleotide triphosphate hydrolases"/>
    <property type="match status" value="1"/>
</dbReference>
<dbReference type="InterPro" id="IPR027417">
    <property type="entry name" value="P-loop_NTPase"/>
</dbReference>
<dbReference type="Pfam" id="PF17758">
    <property type="entry name" value="Prot_ATP_ID_OB_N"/>
    <property type="match status" value="1"/>
</dbReference>
<dbReference type="Gene3D" id="2.40.50.140">
    <property type="entry name" value="Nucleic acid-binding proteins"/>
    <property type="match status" value="2"/>
</dbReference>
<dbReference type="Gene3D" id="1.10.8.60">
    <property type="match status" value="1"/>
</dbReference>
<dbReference type="GO" id="GO:0005524">
    <property type="term" value="F:ATP binding"/>
    <property type="evidence" value="ECO:0007669"/>
    <property type="project" value="UniProtKB-KW"/>
</dbReference>
<dbReference type="AlphaFoldDB" id="J1HKL7"/>
<feature type="domain" description="AAA+ ATPase" evidence="7">
    <location>
        <begin position="261"/>
        <end position="408"/>
    </location>
</feature>
<sequence>MDEGEAAPAQPHSTGADAGAGRSTDTAPAAAGAAEPAGAVEATGVTPPDPSTPDADVLVRKNRSLARALTSARRELAAAQEEIERLTAPPLSFATHVTVVDAMARTIDVVVAGRRMRVTASSALPLGGLEPGTALVLDERLNAVATAEPDDVGELVTVEQRLDERHVLVAVRSEDTRVLRLSPALVAVRLRPGDALMADLKDGVALRRIARREVEDLLLDDSPDTSWEMIGGLDATIERIRDAIELPMAHPELYVEHRLRPPRGLLLYGPPGVGKTLIARAVATSLARTTGRRTHFLNIKGPQLLDKYVGETERRIRLIFARARDKAARGVPVVVFFDEMESLFRTRGTGVSSDVETTVVPQLLAEIDGVEEMRNVIVIGASNREDMIDPAILRPGRLDVRIRIDRPDREASRQILGRYLTEDLPIHPDELAAAGSAGRAVRVMGEALLEALFSRSPETAVLEVHRRSGAVETWHLVDLVSGAMIASVVERAKAAAVKDALAGRRGLTTAHLLQALHAEVAESAELPGASDPEEWARVIGRGQRTDPVIALAPAPRKETR</sequence>
<evidence type="ECO:0000259" key="7">
    <source>
        <dbReference type="SMART" id="SM00382"/>
    </source>
</evidence>
<reference evidence="8 9" key="1">
    <citation type="submission" date="2012-05" db="EMBL/GenBank/DDBJ databases">
        <authorList>
            <person name="Harkins D.M."/>
            <person name="Madupu R."/>
            <person name="Durkin A.S."/>
            <person name="Torralba M."/>
            <person name="Methe B."/>
            <person name="Sutton G.G."/>
            <person name="Nelson K.E."/>
        </authorList>
    </citation>
    <scope>NUCLEOTIDE SEQUENCE [LARGE SCALE GENOMIC DNA]</scope>
    <source>
        <strain evidence="8 9">F0489</strain>
    </source>
</reference>
<keyword evidence="8" id="KW-0378">Hydrolase</keyword>
<dbReference type="InterPro" id="IPR022482">
    <property type="entry name" value="Proteasome_ATPase"/>
</dbReference>
<dbReference type="eggNOG" id="COG1222">
    <property type="taxonomic scope" value="Bacteria"/>
</dbReference>
<dbReference type="GO" id="GO:0010498">
    <property type="term" value="P:proteasomal protein catabolic process"/>
    <property type="evidence" value="ECO:0007669"/>
    <property type="project" value="InterPro"/>
</dbReference>
<evidence type="ECO:0000256" key="2">
    <source>
        <dbReference type="ARBA" id="ARBA00022840"/>
    </source>
</evidence>
<dbReference type="FunFam" id="3.40.50.300:FF:001025">
    <property type="entry name" value="ATPase family, AAA domain-containing 2B"/>
    <property type="match status" value="1"/>
</dbReference>
<dbReference type="EMBL" id="AKFT01000079">
    <property type="protein sequence ID" value="EJF46103.1"/>
    <property type="molecule type" value="Genomic_DNA"/>
</dbReference>
<proteinExistence type="inferred from homology"/>
<evidence type="ECO:0000256" key="1">
    <source>
        <dbReference type="ARBA" id="ARBA00022741"/>
    </source>
</evidence>
<dbReference type="InterPro" id="IPR012340">
    <property type="entry name" value="NA-bd_OB-fold"/>
</dbReference>
<evidence type="ECO:0000256" key="5">
    <source>
        <dbReference type="SAM" id="Coils"/>
    </source>
</evidence>
<dbReference type="PANTHER" id="PTHR23077:SF144">
    <property type="entry name" value="PROTEASOME-ASSOCIATED ATPASE"/>
    <property type="match status" value="1"/>
</dbReference>
<comment type="caution">
    <text evidence="8">The sequence shown here is derived from an EMBL/GenBank/DDBJ whole genome shotgun (WGS) entry which is preliminary data.</text>
</comment>
<dbReference type="Pfam" id="PF00004">
    <property type="entry name" value="AAA"/>
    <property type="match status" value="1"/>
</dbReference>
<dbReference type="RefSeq" id="WP_008730960.1">
    <property type="nucleotide sequence ID" value="NZ_AKFT01000079.1"/>
</dbReference>
<evidence type="ECO:0000256" key="6">
    <source>
        <dbReference type="SAM" id="MobiDB-lite"/>
    </source>
</evidence>
<keyword evidence="9" id="KW-1185">Reference proteome</keyword>
<dbReference type="PATRIC" id="fig|1125718.3.peg.1092"/>
<feature type="compositionally biased region" description="Low complexity" evidence="6">
    <location>
        <begin position="26"/>
        <end position="45"/>
    </location>
</feature>
<dbReference type="EC" id="3.6.4.8" evidence="8"/>
<dbReference type="InterPro" id="IPR032501">
    <property type="entry name" value="Prot_ATP_ID_OB_2nd"/>
</dbReference>
<keyword evidence="8" id="KW-0647">Proteasome</keyword>
<dbReference type="PANTHER" id="PTHR23077">
    <property type="entry name" value="AAA-FAMILY ATPASE"/>
    <property type="match status" value="1"/>
</dbReference>
<gene>
    <name evidence="8" type="primary">arc_2</name>
    <name evidence="8" type="ORF">HMPREF1318_1771</name>
</gene>
<dbReference type="NCBIfam" id="TIGR03689">
    <property type="entry name" value="pup_AAA"/>
    <property type="match status" value="1"/>
</dbReference>
<accession>J1HKL7</accession>
<evidence type="ECO:0000256" key="3">
    <source>
        <dbReference type="ARBA" id="ARBA00023054"/>
    </source>
</evidence>
<dbReference type="OrthoDB" id="9809379at2"/>
<feature type="region of interest" description="Disordered" evidence="6">
    <location>
        <begin position="1"/>
        <end position="56"/>
    </location>
</feature>
<dbReference type="GO" id="GO:0000502">
    <property type="term" value="C:proteasome complex"/>
    <property type="evidence" value="ECO:0007669"/>
    <property type="project" value="UniProtKB-KW"/>
</dbReference>
<keyword evidence="2 4" id="KW-0067">ATP-binding</keyword>
<feature type="coiled-coil region" evidence="5">
    <location>
        <begin position="62"/>
        <end position="89"/>
    </location>
</feature>
<comment type="similarity">
    <text evidence="4">Belongs to the AAA ATPase family.</text>
</comment>
<dbReference type="PROSITE" id="PS00674">
    <property type="entry name" value="AAA"/>
    <property type="match status" value="1"/>
</dbReference>
<dbReference type="InterPro" id="IPR003960">
    <property type="entry name" value="ATPase_AAA_CS"/>
</dbReference>
<dbReference type="Pfam" id="PF16450">
    <property type="entry name" value="Prot_ATP_ID_OB_C"/>
    <property type="match status" value="1"/>
</dbReference>
<dbReference type="InterPro" id="IPR041626">
    <property type="entry name" value="Prot_ATP_ID_OB_N"/>
</dbReference>
<dbReference type="InterPro" id="IPR003593">
    <property type="entry name" value="AAA+_ATPase"/>
</dbReference>
<dbReference type="Gene3D" id="1.20.5.170">
    <property type="match status" value="1"/>
</dbReference>
<dbReference type="SUPFAM" id="SSF52540">
    <property type="entry name" value="P-loop containing nucleoside triphosphate hydrolases"/>
    <property type="match status" value="1"/>
</dbReference>
<dbReference type="GO" id="GO:0019941">
    <property type="term" value="P:modification-dependent protein catabolic process"/>
    <property type="evidence" value="ECO:0007669"/>
    <property type="project" value="InterPro"/>
</dbReference>
<evidence type="ECO:0000313" key="9">
    <source>
        <dbReference type="Proteomes" id="UP000002941"/>
    </source>
</evidence>
<keyword evidence="3 5" id="KW-0175">Coiled coil</keyword>
<dbReference type="GO" id="GO:0016887">
    <property type="term" value="F:ATP hydrolysis activity"/>
    <property type="evidence" value="ECO:0007669"/>
    <property type="project" value="InterPro"/>
</dbReference>